<dbReference type="InterPro" id="IPR036291">
    <property type="entry name" value="NAD(P)-bd_dom_sf"/>
</dbReference>
<accession>A0A4Q5M5E5</accession>
<dbReference type="Pfam" id="PF13561">
    <property type="entry name" value="adh_short_C2"/>
    <property type="match status" value="1"/>
</dbReference>
<dbReference type="NCBIfam" id="NF009386">
    <property type="entry name" value="PRK12745.1"/>
    <property type="match status" value="1"/>
</dbReference>
<evidence type="ECO:0000256" key="2">
    <source>
        <dbReference type="ARBA" id="ARBA00023002"/>
    </source>
</evidence>
<organism evidence="4 5">
    <name type="scientific">Emticicia agri</name>
    <dbReference type="NCBI Taxonomy" id="2492393"/>
    <lineage>
        <taxon>Bacteria</taxon>
        <taxon>Pseudomonadati</taxon>
        <taxon>Bacteroidota</taxon>
        <taxon>Cytophagia</taxon>
        <taxon>Cytophagales</taxon>
        <taxon>Leadbetterellaceae</taxon>
        <taxon>Emticicia</taxon>
    </lineage>
</organism>
<dbReference type="GO" id="GO:0016616">
    <property type="term" value="F:oxidoreductase activity, acting on the CH-OH group of donors, NAD or NADP as acceptor"/>
    <property type="evidence" value="ECO:0007669"/>
    <property type="project" value="UniProtKB-ARBA"/>
</dbReference>
<evidence type="ECO:0000313" key="4">
    <source>
        <dbReference type="EMBL" id="RYU97077.1"/>
    </source>
</evidence>
<proteinExistence type="inferred from homology"/>
<dbReference type="Gene3D" id="3.40.50.720">
    <property type="entry name" value="NAD(P)-binding Rossmann-like Domain"/>
    <property type="match status" value="1"/>
</dbReference>
<dbReference type="FunFam" id="3.40.50.720:FF:000173">
    <property type="entry name" value="3-oxoacyl-[acyl-carrier protein] reductase"/>
    <property type="match status" value="1"/>
</dbReference>
<gene>
    <name evidence="4" type="ORF">EWM59_03985</name>
</gene>
<dbReference type="InterPro" id="IPR002347">
    <property type="entry name" value="SDR_fam"/>
</dbReference>
<dbReference type="EMBL" id="SEWF01000004">
    <property type="protein sequence ID" value="RYU97077.1"/>
    <property type="molecule type" value="Genomic_DNA"/>
</dbReference>
<dbReference type="SUPFAM" id="SSF51735">
    <property type="entry name" value="NAD(P)-binding Rossmann-fold domains"/>
    <property type="match status" value="1"/>
</dbReference>
<evidence type="ECO:0000313" key="5">
    <source>
        <dbReference type="Proteomes" id="UP000293162"/>
    </source>
</evidence>
<dbReference type="Proteomes" id="UP000293162">
    <property type="component" value="Unassembled WGS sequence"/>
</dbReference>
<comment type="similarity">
    <text evidence="1">Belongs to the short-chain dehydrogenases/reductases (SDR) family.</text>
</comment>
<protein>
    <submittedName>
        <fullName evidence="4">3-ketoacyl-ACP reductase</fullName>
    </submittedName>
</protein>
<dbReference type="SMART" id="SM00822">
    <property type="entry name" value="PKS_KR"/>
    <property type="match status" value="1"/>
</dbReference>
<dbReference type="RefSeq" id="WP_130019654.1">
    <property type="nucleotide sequence ID" value="NZ_SEWF01000004.1"/>
</dbReference>
<name>A0A4Q5M5E5_9BACT</name>
<keyword evidence="5" id="KW-1185">Reference proteome</keyword>
<keyword evidence="2" id="KW-0560">Oxidoreductase</keyword>
<dbReference type="PRINTS" id="PR00080">
    <property type="entry name" value="SDRFAMILY"/>
</dbReference>
<dbReference type="PANTHER" id="PTHR42760">
    <property type="entry name" value="SHORT-CHAIN DEHYDROGENASES/REDUCTASES FAMILY MEMBER"/>
    <property type="match status" value="1"/>
</dbReference>
<dbReference type="AlphaFoldDB" id="A0A4Q5M5E5"/>
<comment type="caution">
    <text evidence="4">The sequence shown here is derived from an EMBL/GenBank/DDBJ whole genome shotgun (WGS) entry which is preliminary data.</text>
</comment>
<evidence type="ECO:0000259" key="3">
    <source>
        <dbReference type="SMART" id="SM00822"/>
    </source>
</evidence>
<reference evidence="4 5" key="1">
    <citation type="submission" date="2019-02" db="EMBL/GenBank/DDBJ databases">
        <title>Bacterial novel species Emticicia sp. 17J42-9 isolated from soil.</title>
        <authorList>
            <person name="Jung H.-Y."/>
        </authorList>
    </citation>
    <scope>NUCLEOTIDE SEQUENCE [LARGE SCALE GENOMIC DNA]</scope>
    <source>
        <strain evidence="4 5">17J42-9</strain>
    </source>
</reference>
<dbReference type="InterPro" id="IPR057326">
    <property type="entry name" value="KR_dom"/>
</dbReference>
<dbReference type="OrthoDB" id="9788235at2"/>
<feature type="domain" description="Ketoreductase" evidence="3">
    <location>
        <begin position="3"/>
        <end position="186"/>
    </location>
</feature>
<sequence>MRKVAFITGGSRGIGLGIAEHLAKAGFNLAINGMRPEEAVKDVMISLSRMGAEVIYCQGDIASTQDRQAMLEKIKAHFGHLHVLVNNAGVAPKERNDILAATEESFDYVMSTNLKGTYFLTQAVANWMIAQKANDFTFGSCIINVSSISATIASVNRGEYCISKAGLSMATQLFAVRLGEYNIPVYEVRPGVIKTDMTAGVTAKYDQLIENGLCVQKRWGFPDDIGKAVTALAKGDFPYSTGQVIMVDGGMTLGRL</sequence>
<dbReference type="PRINTS" id="PR00081">
    <property type="entry name" value="GDHRDH"/>
</dbReference>
<evidence type="ECO:0000256" key="1">
    <source>
        <dbReference type="ARBA" id="ARBA00006484"/>
    </source>
</evidence>